<gene>
    <name evidence="2" type="ORF">SAMN05421741_11516</name>
</gene>
<dbReference type="Pfam" id="PF00578">
    <property type="entry name" value="AhpC-TSA"/>
    <property type="match status" value="1"/>
</dbReference>
<dbReference type="PANTHER" id="PTHR42852:SF17">
    <property type="entry name" value="THIOREDOXIN-LIKE PROTEIN HI_1115"/>
    <property type="match status" value="1"/>
</dbReference>
<dbReference type="CDD" id="cd02966">
    <property type="entry name" value="TlpA_like_family"/>
    <property type="match status" value="1"/>
</dbReference>
<sequence length="169" mass="19567">MKKFIGICTLLLTITSCDKKAETAVEKPQVLELSTDYNSVFNQFTKQNDTLYIVNFWATWCQPCVEELPDFMKINSEFKSEKFKMILVSLDKAADFETKVKNYIKTNNISPDVYVLTDNKRMNEWIPKINKTWSGAIPATAIYKNGKQVFFTEGQISYNDLVKTINKFK</sequence>
<dbReference type="STRING" id="913024.SAMN05421741_11516"/>
<dbReference type="InterPro" id="IPR050553">
    <property type="entry name" value="Thioredoxin_ResA/DsbE_sf"/>
</dbReference>
<organism evidence="2 3">
    <name type="scientific">Paenimyroides ummariense</name>
    <dbReference type="NCBI Taxonomy" id="913024"/>
    <lineage>
        <taxon>Bacteria</taxon>
        <taxon>Pseudomonadati</taxon>
        <taxon>Bacteroidota</taxon>
        <taxon>Flavobacteriia</taxon>
        <taxon>Flavobacteriales</taxon>
        <taxon>Flavobacteriaceae</taxon>
        <taxon>Paenimyroides</taxon>
    </lineage>
</organism>
<feature type="domain" description="Thioredoxin" evidence="1">
    <location>
        <begin position="21"/>
        <end position="169"/>
    </location>
</feature>
<evidence type="ECO:0000259" key="1">
    <source>
        <dbReference type="PROSITE" id="PS51352"/>
    </source>
</evidence>
<dbReference type="GO" id="GO:0016209">
    <property type="term" value="F:antioxidant activity"/>
    <property type="evidence" value="ECO:0007669"/>
    <property type="project" value="InterPro"/>
</dbReference>
<dbReference type="Gene3D" id="3.40.30.10">
    <property type="entry name" value="Glutaredoxin"/>
    <property type="match status" value="1"/>
</dbReference>
<name>A0A1I5DA35_9FLAO</name>
<dbReference type="PROSITE" id="PS51257">
    <property type="entry name" value="PROKAR_LIPOPROTEIN"/>
    <property type="match status" value="1"/>
</dbReference>
<dbReference type="EMBL" id="FOVI01000015">
    <property type="protein sequence ID" value="SFN96050.1"/>
    <property type="molecule type" value="Genomic_DNA"/>
</dbReference>
<dbReference type="SUPFAM" id="SSF52833">
    <property type="entry name" value="Thioredoxin-like"/>
    <property type="match status" value="1"/>
</dbReference>
<reference evidence="3" key="1">
    <citation type="submission" date="2016-10" db="EMBL/GenBank/DDBJ databases">
        <authorList>
            <person name="Varghese N."/>
            <person name="Submissions S."/>
        </authorList>
    </citation>
    <scope>NUCLEOTIDE SEQUENCE [LARGE SCALE GENOMIC DNA]</scope>
    <source>
        <strain evidence="3">DS-12</strain>
    </source>
</reference>
<dbReference type="Proteomes" id="UP000199036">
    <property type="component" value="Unassembled WGS sequence"/>
</dbReference>
<protein>
    <submittedName>
        <fullName evidence="2">AhpC/TSA family protein</fullName>
    </submittedName>
</protein>
<dbReference type="InterPro" id="IPR036249">
    <property type="entry name" value="Thioredoxin-like_sf"/>
</dbReference>
<dbReference type="AlphaFoldDB" id="A0A1I5DA35"/>
<evidence type="ECO:0000313" key="2">
    <source>
        <dbReference type="EMBL" id="SFN96050.1"/>
    </source>
</evidence>
<dbReference type="InterPro" id="IPR000866">
    <property type="entry name" value="AhpC/TSA"/>
</dbReference>
<dbReference type="GO" id="GO:0016491">
    <property type="term" value="F:oxidoreductase activity"/>
    <property type="evidence" value="ECO:0007669"/>
    <property type="project" value="InterPro"/>
</dbReference>
<proteinExistence type="predicted"/>
<dbReference type="OrthoDB" id="9815205at2"/>
<dbReference type="InterPro" id="IPR013766">
    <property type="entry name" value="Thioredoxin_domain"/>
</dbReference>
<dbReference type="PROSITE" id="PS51352">
    <property type="entry name" value="THIOREDOXIN_2"/>
    <property type="match status" value="1"/>
</dbReference>
<dbReference type="PANTHER" id="PTHR42852">
    <property type="entry name" value="THIOL:DISULFIDE INTERCHANGE PROTEIN DSBE"/>
    <property type="match status" value="1"/>
</dbReference>
<accession>A0A1I5DA35</accession>
<keyword evidence="3" id="KW-1185">Reference proteome</keyword>
<dbReference type="RefSeq" id="WP_091523978.1">
    <property type="nucleotide sequence ID" value="NZ_FOVI01000015.1"/>
</dbReference>
<evidence type="ECO:0000313" key="3">
    <source>
        <dbReference type="Proteomes" id="UP000199036"/>
    </source>
</evidence>